<dbReference type="EMBL" id="JAIVGD010000005">
    <property type="protein sequence ID" value="KAH0774704.1"/>
    <property type="molecule type" value="Genomic_DNA"/>
</dbReference>
<gene>
    <name evidence="1" type="ORF">KY290_011841</name>
</gene>
<keyword evidence="2" id="KW-1185">Reference proteome</keyword>
<name>A0ABQ7W3Y4_SOLTU</name>
<reference evidence="1 2" key="1">
    <citation type="journal article" date="2021" name="bioRxiv">
        <title>Chromosome-scale and haplotype-resolved genome assembly of a tetraploid potato cultivar.</title>
        <authorList>
            <person name="Sun H."/>
            <person name="Jiao W.-B."/>
            <person name="Krause K."/>
            <person name="Campoy J.A."/>
            <person name="Goel M."/>
            <person name="Folz-Donahue K."/>
            <person name="Kukat C."/>
            <person name="Huettel B."/>
            <person name="Schneeberger K."/>
        </authorList>
    </citation>
    <scope>NUCLEOTIDE SEQUENCE [LARGE SCALE GENOMIC DNA]</scope>
    <source>
        <strain evidence="1">SolTubOtavaFocal</strain>
        <tissue evidence="1">Leaves</tissue>
    </source>
</reference>
<evidence type="ECO:0000313" key="1">
    <source>
        <dbReference type="EMBL" id="KAH0774704.1"/>
    </source>
</evidence>
<evidence type="ECO:0000313" key="2">
    <source>
        <dbReference type="Proteomes" id="UP000826656"/>
    </source>
</evidence>
<sequence>MYEIWVPNQVYSYFTESFRLLPPVDACHQPPIVRLPRRQCQVGISKSTKDRGASSLLYYTLIESIK</sequence>
<comment type="caution">
    <text evidence="1">The sequence shown here is derived from an EMBL/GenBank/DDBJ whole genome shotgun (WGS) entry which is preliminary data.</text>
</comment>
<protein>
    <submittedName>
        <fullName evidence="1">Uncharacterized protein</fullName>
    </submittedName>
</protein>
<organism evidence="1 2">
    <name type="scientific">Solanum tuberosum</name>
    <name type="common">Potato</name>
    <dbReference type="NCBI Taxonomy" id="4113"/>
    <lineage>
        <taxon>Eukaryota</taxon>
        <taxon>Viridiplantae</taxon>
        <taxon>Streptophyta</taxon>
        <taxon>Embryophyta</taxon>
        <taxon>Tracheophyta</taxon>
        <taxon>Spermatophyta</taxon>
        <taxon>Magnoliopsida</taxon>
        <taxon>eudicotyledons</taxon>
        <taxon>Gunneridae</taxon>
        <taxon>Pentapetalae</taxon>
        <taxon>asterids</taxon>
        <taxon>lamiids</taxon>
        <taxon>Solanales</taxon>
        <taxon>Solanaceae</taxon>
        <taxon>Solanoideae</taxon>
        <taxon>Solaneae</taxon>
        <taxon>Solanum</taxon>
    </lineage>
</organism>
<dbReference type="Proteomes" id="UP000826656">
    <property type="component" value="Unassembled WGS sequence"/>
</dbReference>
<accession>A0ABQ7W3Y4</accession>
<proteinExistence type="predicted"/>